<protein>
    <recommendedName>
        <fullName evidence="2">Secretion system C-terminal sorting domain-containing protein</fullName>
    </recommendedName>
</protein>
<keyword evidence="4" id="KW-1185">Reference proteome</keyword>
<dbReference type="AlphaFoldDB" id="A0A2S7KP51"/>
<feature type="domain" description="Secretion system C-terminal sorting" evidence="2">
    <location>
        <begin position="236"/>
        <end position="310"/>
    </location>
</feature>
<name>A0A2S7KP51_9FLAO</name>
<dbReference type="NCBIfam" id="TIGR04183">
    <property type="entry name" value="Por_Secre_tail"/>
    <property type="match status" value="1"/>
</dbReference>
<gene>
    <name evidence="3" type="ORF">BST85_05465</name>
</gene>
<comment type="caution">
    <text evidence="3">The sequence shown here is derived from an EMBL/GenBank/DDBJ whole genome shotgun (WGS) entry which is preliminary data.</text>
</comment>
<evidence type="ECO:0000313" key="3">
    <source>
        <dbReference type="EMBL" id="PQB04406.1"/>
    </source>
</evidence>
<evidence type="ECO:0000313" key="4">
    <source>
        <dbReference type="Proteomes" id="UP000239800"/>
    </source>
</evidence>
<dbReference type="InterPro" id="IPR026444">
    <property type="entry name" value="Secre_tail"/>
</dbReference>
<evidence type="ECO:0000259" key="2">
    <source>
        <dbReference type="Pfam" id="PF18962"/>
    </source>
</evidence>
<dbReference type="Pfam" id="PF18962">
    <property type="entry name" value="Por_Secre_tail"/>
    <property type="match status" value="1"/>
</dbReference>
<dbReference type="CDD" id="cd15482">
    <property type="entry name" value="Sialidase_non-viral"/>
    <property type="match status" value="1"/>
</dbReference>
<proteinExistence type="predicted"/>
<dbReference type="InterPro" id="IPR036278">
    <property type="entry name" value="Sialidase_sf"/>
</dbReference>
<reference evidence="3 4" key="1">
    <citation type="submission" date="2016-11" db="EMBL/GenBank/DDBJ databases">
        <title>Trade-off between light-utilization and light-protection in marine flavobacteria.</title>
        <authorList>
            <person name="Kumagai Y."/>
        </authorList>
    </citation>
    <scope>NUCLEOTIDE SEQUENCE [LARGE SCALE GENOMIC DNA]</scope>
    <source>
        <strain evidence="3 4">NBRC 107741</strain>
    </source>
</reference>
<evidence type="ECO:0000256" key="1">
    <source>
        <dbReference type="ARBA" id="ARBA00022729"/>
    </source>
</evidence>
<keyword evidence="1" id="KW-0732">Signal</keyword>
<dbReference type="SUPFAM" id="SSF50939">
    <property type="entry name" value="Sialidases"/>
    <property type="match status" value="1"/>
</dbReference>
<dbReference type="Gene3D" id="2.120.10.10">
    <property type="match status" value="1"/>
</dbReference>
<sequence length="313" mass="33992">MAVGPDGVLHIVGVSNGEMKLISSSNAQQPGSEIVWDQVTTIDLGGVLNVTPPVNPQGLMGQAWVDVDQNTGDIYVLASVTRNDESGDPSDVMFARSSDGGASFSPPVRVNTDPGTEAYQWFGTMSVAPNGRIDAVWLDTRDADNQIDSVLYYSYSEDGGLSWETEEAISPSFDPSIGYPQQNKMGDYFDMVSDDEAAHLAWVNTINGGQDVYYSRISPQILSSPRVLPGLTRLDIYPNPFSDRLHVDLDLDEPSTTSIKVYNLLGQEVTSIIDAELSGIQKLVWNAGDQVAGLYLVEISINGIKEVRKVLLQ</sequence>
<dbReference type="EMBL" id="MQUB01000001">
    <property type="protein sequence ID" value="PQB04406.1"/>
    <property type="molecule type" value="Genomic_DNA"/>
</dbReference>
<accession>A0A2S7KP51</accession>
<dbReference type="Proteomes" id="UP000239800">
    <property type="component" value="Unassembled WGS sequence"/>
</dbReference>
<organism evidence="3 4">
    <name type="scientific">Aureitalea marina</name>
    <dbReference type="NCBI Taxonomy" id="930804"/>
    <lineage>
        <taxon>Bacteria</taxon>
        <taxon>Pseudomonadati</taxon>
        <taxon>Bacteroidota</taxon>
        <taxon>Flavobacteriia</taxon>
        <taxon>Flavobacteriales</taxon>
        <taxon>Flavobacteriaceae</taxon>
        <taxon>Aureitalea</taxon>
    </lineage>
</organism>